<evidence type="ECO:0000313" key="8">
    <source>
        <dbReference type="Proteomes" id="UP000321960"/>
    </source>
</evidence>
<protein>
    <submittedName>
        <fullName evidence="7">D-2-hydroxyacid dehydrogenase</fullName>
    </submittedName>
</protein>
<organism evidence="7 8">
    <name type="scientific">Methylobacterium oxalidis</name>
    <dbReference type="NCBI Taxonomy" id="944322"/>
    <lineage>
        <taxon>Bacteria</taxon>
        <taxon>Pseudomonadati</taxon>
        <taxon>Pseudomonadota</taxon>
        <taxon>Alphaproteobacteria</taxon>
        <taxon>Hyphomicrobiales</taxon>
        <taxon>Methylobacteriaceae</taxon>
        <taxon>Methylobacterium</taxon>
    </lineage>
</organism>
<dbReference type="PANTHER" id="PTHR43716:SF2">
    <property type="entry name" value="BLL6224 PROTEIN"/>
    <property type="match status" value="1"/>
</dbReference>
<evidence type="ECO:0000256" key="1">
    <source>
        <dbReference type="ARBA" id="ARBA00001974"/>
    </source>
</evidence>
<evidence type="ECO:0000256" key="4">
    <source>
        <dbReference type="ARBA" id="ARBA00022827"/>
    </source>
</evidence>
<dbReference type="InterPro" id="IPR004113">
    <property type="entry name" value="FAD-bd_oxidored_4_C"/>
</dbReference>
<keyword evidence="3" id="KW-0285">Flavoprotein</keyword>
<dbReference type="PROSITE" id="PS51387">
    <property type="entry name" value="FAD_PCMH"/>
    <property type="match status" value="1"/>
</dbReference>
<keyword evidence="4" id="KW-0274">FAD</keyword>
<sequence>MPEPAVSEPTLSEPDLSAPVMPEPASPVPDLPSPTLPSPARPGTEAGAALLARLRERLSPRHVLTEDGDVAPHLAEARGLYRGRALAVLRPADTAEVAFAVGACAEAGVPVVAQGGNTGLVGGGVPHGGVVLSLARLSRIRAVDPVGATLTVEAGAVLADVQAAAEAAGLLFPLSLAAEGSCRIGGNLATNAGGTAVLAYGNARDLVLGLEVVLADGRVWNGLKALRKNNAGYDLKHLFVGSEGTLGIITAAVLKLFPRPASRAVGFVGLASPRAALDLFERLRRAAGQGLTAFEVMPRFGLEIVLAHVPGTQRPLAGRHDTYALVEFASPRPGADMAAELESALGEALEAGLAEDATIGASEAQNAALWRLRETLPEAQSREGGSIKHDVSVPLARLPEFLERAAAACRAEMPGLRPCPFGHFGDGNIHFNLSQPPGMDKAAFLASWARFNRIVHDVVHELDGSIAAEHGVGLIKRDELQHYGDPVGLDLMRRLKAALDPHDILNPGKVVALSADPPSALP</sequence>
<dbReference type="Pfam" id="PF02913">
    <property type="entry name" value="FAD-oxidase_C"/>
    <property type="match status" value="1"/>
</dbReference>
<gene>
    <name evidence="7" type="ORF">MOX02_48440</name>
</gene>
<dbReference type="SUPFAM" id="SSF55103">
    <property type="entry name" value="FAD-linked oxidases, C-terminal domain"/>
    <property type="match status" value="1"/>
</dbReference>
<dbReference type="Gene3D" id="3.30.70.2190">
    <property type="match status" value="1"/>
</dbReference>
<evidence type="ECO:0000256" key="5">
    <source>
        <dbReference type="SAM" id="MobiDB-lite"/>
    </source>
</evidence>
<dbReference type="Proteomes" id="UP000321960">
    <property type="component" value="Unassembled WGS sequence"/>
</dbReference>
<name>A0A512JA42_9HYPH</name>
<dbReference type="EMBL" id="BJZU01000123">
    <property type="protein sequence ID" value="GEP06806.1"/>
    <property type="molecule type" value="Genomic_DNA"/>
</dbReference>
<dbReference type="PANTHER" id="PTHR43716">
    <property type="entry name" value="D-2-HYDROXYGLUTARATE DEHYDROGENASE, MITOCHONDRIAL"/>
    <property type="match status" value="1"/>
</dbReference>
<comment type="similarity">
    <text evidence="2">Belongs to the FAD-binding oxidoreductase/transferase type 4 family.</text>
</comment>
<dbReference type="AlphaFoldDB" id="A0A512JA42"/>
<dbReference type="Gene3D" id="1.10.45.10">
    <property type="entry name" value="Vanillyl-alcohol Oxidase, Chain A, domain 4"/>
    <property type="match status" value="1"/>
</dbReference>
<comment type="cofactor">
    <cofactor evidence="1">
        <name>FAD</name>
        <dbReference type="ChEBI" id="CHEBI:57692"/>
    </cofactor>
</comment>
<accession>A0A512JA42</accession>
<dbReference type="InterPro" id="IPR016169">
    <property type="entry name" value="FAD-bd_PCMH_sub2"/>
</dbReference>
<proteinExistence type="inferred from homology"/>
<dbReference type="Gene3D" id="3.30.43.10">
    <property type="entry name" value="Uridine Diphospho-n-acetylenolpyruvylglucosamine Reductase, domain 2"/>
    <property type="match status" value="1"/>
</dbReference>
<evidence type="ECO:0000256" key="2">
    <source>
        <dbReference type="ARBA" id="ARBA00008000"/>
    </source>
</evidence>
<feature type="region of interest" description="Disordered" evidence="5">
    <location>
        <begin position="1"/>
        <end position="44"/>
    </location>
</feature>
<dbReference type="InterPro" id="IPR006094">
    <property type="entry name" value="Oxid_FAD_bind_N"/>
</dbReference>
<dbReference type="InterPro" id="IPR016164">
    <property type="entry name" value="FAD-linked_Oxase-like_C"/>
</dbReference>
<comment type="caution">
    <text evidence="7">The sequence shown here is derived from an EMBL/GenBank/DDBJ whole genome shotgun (WGS) entry which is preliminary data.</text>
</comment>
<dbReference type="GO" id="GO:0003824">
    <property type="term" value="F:catalytic activity"/>
    <property type="evidence" value="ECO:0007669"/>
    <property type="project" value="InterPro"/>
</dbReference>
<feature type="compositionally biased region" description="Pro residues" evidence="5">
    <location>
        <begin position="21"/>
        <end position="40"/>
    </location>
</feature>
<dbReference type="Gene3D" id="3.30.465.10">
    <property type="match status" value="1"/>
</dbReference>
<dbReference type="SUPFAM" id="SSF56176">
    <property type="entry name" value="FAD-binding/transporter-associated domain-like"/>
    <property type="match status" value="1"/>
</dbReference>
<dbReference type="InterPro" id="IPR016166">
    <property type="entry name" value="FAD-bd_PCMH"/>
</dbReference>
<dbReference type="FunFam" id="1.10.45.10:FF:000001">
    <property type="entry name" value="D-lactate dehydrogenase mitochondrial"/>
    <property type="match status" value="1"/>
</dbReference>
<feature type="domain" description="FAD-binding PCMH-type" evidence="6">
    <location>
        <begin position="81"/>
        <end position="259"/>
    </location>
</feature>
<dbReference type="GO" id="GO:0071949">
    <property type="term" value="F:FAD binding"/>
    <property type="evidence" value="ECO:0007669"/>
    <property type="project" value="InterPro"/>
</dbReference>
<reference evidence="7 8" key="1">
    <citation type="submission" date="2019-07" db="EMBL/GenBank/DDBJ databases">
        <title>Whole genome shotgun sequence of Methylobacterium oxalidis NBRC 107715.</title>
        <authorList>
            <person name="Hosoyama A."/>
            <person name="Uohara A."/>
            <person name="Ohji S."/>
            <person name="Ichikawa N."/>
        </authorList>
    </citation>
    <scope>NUCLEOTIDE SEQUENCE [LARGE SCALE GENOMIC DNA]</scope>
    <source>
        <strain evidence="7 8">NBRC 107715</strain>
    </source>
</reference>
<evidence type="ECO:0000256" key="3">
    <source>
        <dbReference type="ARBA" id="ARBA00022630"/>
    </source>
</evidence>
<dbReference type="GO" id="GO:0022904">
    <property type="term" value="P:respiratory electron transport chain"/>
    <property type="evidence" value="ECO:0007669"/>
    <property type="project" value="TreeGrafter"/>
</dbReference>
<evidence type="ECO:0000259" key="6">
    <source>
        <dbReference type="PROSITE" id="PS51387"/>
    </source>
</evidence>
<dbReference type="InterPro" id="IPR051264">
    <property type="entry name" value="FAD-oxidored/transferase_4"/>
</dbReference>
<dbReference type="Pfam" id="PF01565">
    <property type="entry name" value="FAD_binding_4"/>
    <property type="match status" value="1"/>
</dbReference>
<dbReference type="InterPro" id="IPR036318">
    <property type="entry name" value="FAD-bd_PCMH-like_sf"/>
</dbReference>
<evidence type="ECO:0000313" key="7">
    <source>
        <dbReference type="EMBL" id="GEP06806.1"/>
    </source>
</evidence>
<dbReference type="Gene3D" id="3.30.70.2740">
    <property type="match status" value="1"/>
</dbReference>
<dbReference type="InterPro" id="IPR016167">
    <property type="entry name" value="FAD-bd_PCMH_sub1"/>
</dbReference>
<dbReference type="InterPro" id="IPR016171">
    <property type="entry name" value="Vanillyl_alc_oxidase_C-sub2"/>
</dbReference>